<evidence type="ECO:0000256" key="4">
    <source>
        <dbReference type="ARBA" id="ARBA00022989"/>
    </source>
</evidence>
<keyword evidence="4 6" id="KW-1133">Transmembrane helix</keyword>
<dbReference type="GO" id="GO:0022857">
    <property type="term" value="F:transmembrane transporter activity"/>
    <property type="evidence" value="ECO:0007669"/>
    <property type="project" value="InterPro"/>
</dbReference>
<gene>
    <name evidence="8" type="ordered locus">Arad_9303</name>
</gene>
<dbReference type="STRING" id="311403.Arad_9303"/>
<dbReference type="CDD" id="cd17319">
    <property type="entry name" value="MFS_ExuT_GudP_like"/>
    <property type="match status" value="1"/>
</dbReference>
<dbReference type="PROSITE" id="PS50850">
    <property type="entry name" value="MFS"/>
    <property type="match status" value="1"/>
</dbReference>
<protein>
    <submittedName>
        <fullName evidence="8">Tartrate transporter protein</fullName>
    </submittedName>
</protein>
<dbReference type="Pfam" id="PF07690">
    <property type="entry name" value="MFS_1"/>
    <property type="match status" value="1"/>
</dbReference>
<accession>B9JKD4</accession>
<proteinExistence type="predicted"/>
<feature type="transmembrane region" description="Helical" evidence="6">
    <location>
        <begin position="360"/>
        <end position="378"/>
    </location>
</feature>
<feature type="transmembrane region" description="Helical" evidence="6">
    <location>
        <begin position="223"/>
        <end position="245"/>
    </location>
</feature>
<evidence type="ECO:0000259" key="7">
    <source>
        <dbReference type="PROSITE" id="PS50850"/>
    </source>
</evidence>
<reference evidence="8 9" key="1">
    <citation type="journal article" date="2009" name="J. Bacteriol.">
        <title>Genome sequences of three Agrobacterium biovars help elucidate the evolution of multichromosome genomes in bacteria.</title>
        <authorList>
            <person name="Slater S.C."/>
            <person name="Goldman B.S."/>
            <person name="Goodner B."/>
            <person name="Setubal J.C."/>
            <person name="Farrand S.K."/>
            <person name="Nester E.W."/>
            <person name="Burr T.J."/>
            <person name="Banta L."/>
            <person name="Dickerman A.W."/>
            <person name="Paulsen I."/>
            <person name="Otten L."/>
            <person name="Suen G."/>
            <person name="Welch R."/>
            <person name="Almeida N.F."/>
            <person name="Arnold F."/>
            <person name="Burton O.T."/>
            <person name="Du Z."/>
            <person name="Ewing A."/>
            <person name="Godsy E."/>
            <person name="Heisel S."/>
            <person name="Houmiel K.L."/>
            <person name="Jhaveri J."/>
            <person name="Lu J."/>
            <person name="Miller N.M."/>
            <person name="Norton S."/>
            <person name="Chen Q."/>
            <person name="Phoolcharoen W."/>
            <person name="Ohlin V."/>
            <person name="Ondrusek D."/>
            <person name="Pride N."/>
            <person name="Stricklin S.L."/>
            <person name="Sun J."/>
            <person name="Wheeler C."/>
            <person name="Wilson L."/>
            <person name="Zhu H."/>
            <person name="Wood D.W."/>
        </authorList>
    </citation>
    <scope>NUCLEOTIDE SEQUENCE [LARGE SCALE GENOMIC DNA]</scope>
    <source>
        <strain evidence="9">K84 / ATCC BAA-868</strain>
    </source>
</reference>
<sequence length="519" mass="55817">MLVLIFLGQSNAVISKLRDISSENTSDWWSSVARFAACSDFSSIASGWGGGTHAGRLVFSIAFRLKTTGLRYLHGPALPQGGNDVVDEKQLISKITWRLMPFLGILYLIAYIDRQNVSYAKLEMVGALGMSEYAYGLGASLFFIGYFLFEVPSNLLLDRFGASKWFARILVSWGIVTVALAYTQNPTMFYILRFLLGACEAGFFPGVLYLLTLWYPSAYRGTMVGLFMIFSALANAIGAPIGGLLLDMDGLYGHAGWQWVFIVTGIPAIIAGFVTFFYLSDLPEKAGFLSTDEKKWLKDRLAAENAGMEQHASDGFKALINPRVLLMAICYVGFPLAAYGLSYWLPTIVKGFGVSNTTNGFLNIIPWLLVAVALYVVPSMADKAASKTPYIVVSALTGAVCLVLSAVIPNHTLQFAFLCVAAAGIFAGQPVFWSLPSRFLQGAGAAAGLAAINSIGNLGGFVAQNVVPWIKDTTGSTIAPMFFLAGCLTIAAVLVLFVGRVVARASTSRDLKGTGASRI</sequence>
<evidence type="ECO:0000256" key="1">
    <source>
        <dbReference type="ARBA" id="ARBA00004141"/>
    </source>
</evidence>
<evidence type="ECO:0000313" key="9">
    <source>
        <dbReference type="Proteomes" id="UP000001600"/>
    </source>
</evidence>
<dbReference type="HOGENOM" id="CLU_001265_0_0_5"/>
<dbReference type="InterPro" id="IPR036259">
    <property type="entry name" value="MFS_trans_sf"/>
</dbReference>
<dbReference type="EMBL" id="CP000629">
    <property type="protein sequence ID" value="ACM30376.1"/>
    <property type="molecule type" value="Genomic_DNA"/>
</dbReference>
<feature type="transmembrane region" description="Helical" evidence="6">
    <location>
        <begin position="482"/>
        <end position="503"/>
    </location>
</feature>
<organism evidence="8 9">
    <name type="scientific">Rhizobium rhizogenes (strain K84 / ATCC BAA-868)</name>
    <name type="common">Agrobacterium radiobacter</name>
    <dbReference type="NCBI Taxonomy" id="311403"/>
    <lineage>
        <taxon>Bacteria</taxon>
        <taxon>Pseudomonadati</taxon>
        <taxon>Pseudomonadota</taxon>
        <taxon>Alphaproteobacteria</taxon>
        <taxon>Hyphomicrobiales</taxon>
        <taxon>Rhizobiaceae</taxon>
        <taxon>Rhizobium/Agrobacterium group</taxon>
        <taxon>Rhizobium</taxon>
    </lineage>
</organism>
<feature type="transmembrane region" description="Helical" evidence="6">
    <location>
        <begin position="165"/>
        <end position="182"/>
    </location>
</feature>
<name>B9JKD4_RHIR8</name>
<dbReference type="FunFam" id="1.20.1250.20:FF:000018">
    <property type="entry name" value="MFS transporter permease"/>
    <property type="match status" value="1"/>
</dbReference>
<feature type="domain" description="Major facilitator superfamily (MFS) profile" evidence="7">
    <location>
        <begin position="99"/>
        <end position="504"/>
    </location>
</feature>
<keyword evidence="3 6" id="KW-0812">Transmembrane</keyword>
<comment type="subcellular location">
    <subcellularLocation>
        <location evidence="1">Membrane</location>
        <topology evidence="1">Multi-pass membrane protein</topology>
    </subcellularLocation>
</comment>
<dbReference type="AlphaFoldDB" id="B9JKD4"/>
<dbReference type="KEGG" id="ara:Arad_9303"/>
<dbReference type="eggNOG" id="COG2271">
    <property type="taxonomic scope" value="Bacteria"/>
</dbReference>
<dbReference type="Proteomes" id="UP000001600">
    <property type="component" value="Chromosome 2"/>
</dbReference>
<feature type="transmembrane region" description="Helical" evidence="6">
    <location>
        <begin position="324"/>
        <end position="345"/>
    </location>
</feature>
<keyword evidence="2" id="KW-0813">Transport</keyword>
<feature type="transmembrane region" description="Helical" evidence="6">
    <location>
        <begin position="188"/>
        <end position="211"/>
    </location>
</feature>
<keyword evidence="5 6" id="KW-0472">Membrane</keyword>
<dbReference type="PANTHER" id="PTHR43791:SF36">
    <property type="entry name" value="TRANSPORTER, PUTATIVE (AFU_ORTHOLOGUE AFUA_6G08340)-RELATED"/>
    <property type="match status" value="1"/>
</dbReference>
<evidence type="ECO:0000256" key="5">
    <source>
        <dbReference type="ARBA" id="ARBA00023136"/>
    </source>
</evidence>
<feature type="transmembrane region" description="Helical" evidence="6">
    <location>
        <begin position="133"/>
        <end position="153"/>
    </location>
</feature>
<feature type="transmembrane region" description="Helical" evidence="6">
    <location>
        <begin position="95"/>
        <end position="113"/>
    </location>
</feature>
<dbReference type="InterPro" id="IPR020846">
    <property type="entry name" value="MFS_dom"/>
</dbReference>
<evidence type="ECO:0000256" key="3">
    <source>
        <dbReference type="ARBA" id="ARBA00022692"/>
    </source>
</evidence>
<dbReference type="Gene3D" id="1.20.1250.20">
    <property type="entry name" value="MFS general substrate transporter like domains"/>
    <property type="match status" value="2"/>
</dbReference>
<feature type="transmembrane region" description="Helical" evidence="6">
    <location>
        <begin position="390"/>
        <end position="409"/>
    </location>
</feature>
<feature type="transmembrane region" description="Helical" evidence="6">
    <location>
        <begin position="415"/>
        <end position="435"/>
    </location>
</feature>
<evidence type="ECO:0000256" key="2">
    <source>
        <dbReference type="ARBA" id="ARBA00022448"/>
    </source>
</evidence>
<dbReference type="InterPro" id="IPR011701">
    <property type="entry name" value="MFS"/>
</dbReference>
<dbReference type="PANTHER" id="PTHR43791">
    <property type="entry name" value="PERMEASE-RELATED"/>
    <property type="match status" value="1"/>
</dbReference>
<evidence type="ECO:0000256" key="6">
    <source>
        <dbReference type="SAM" id="Phobius"/>
    </source>
</evidence>
<dbReference type="GO" id="GO:0016020">
    <property type="term" value="C:membrane"/>
    <property type="evidence" value="ECO:0007669"/>
    <property type="project" value="UniProtKB-SubCell"/>
</dbReference>
<dbReference type="SUPFAM" id="SSF103473">
    <property type="entry name" value="MFS general substrate transporter"/>
    <property type="match status" value="1"/>
</dbReference>
<feature type="transmembrane region" description="Helical" evidence="6">
    <location>
        <begin position="257"/>
        <end position="279"/>
    </location>
</feature>
<evidence type="ECO:0000313" key="8">
    <source>
        <dbReference type="EMBL" id="ACM30376.1"/>
    </source>
</evidence>